<dbReference type="PROSITE" id="PS00086">
    <property type="entry name" value="CYTOCHROME_P450"/>
    <property type="match status" value="1"/>
</dbReference>
<keyword evidence="7 9" id="KW-0408">Iron</keyword>
<feature type="binding site" description="axial binding residue" evidence="9">
    <location>
        <position position="435"/>
    </location>
    <ligand>
        <name>heme</name>
        <dbReference type="ChEBI" id="CHEBI:30413"/>
    </ligand>
    <ligandPart>
        <name>Fe</name>
        <dbReference type="ChEBI" id="CHEBI:18248"/>
    </ligandPart>
</feature>
<dbReference type="Gene3D" id="1.10.630.10">
    <property type="entry name" value="Cytochrome P450"/>
    <property type="match status" value="1"/>
</dbReference>
<keyword evidence="11" id="KW-1133">Transmembrane helix</keyword>
<evidence type="ECO:0000313" key="12">
    <source>
        <dbReference type="EMBL" id="KZW02337.1"/>
    </source>
</evidence>
<dbReference type="SUPFAM" id="SSF48264">
    <property type="entry name" value="Cytochrome P450"/>
    <property type="match status" value="1"/>
</dbReference>
<dbReference type="InParanoid" id="A0A165PLD4"/>
<proteinExistence type="inferred from homology"/>
<dbReference type="OrthoDB" id="2789670at2759"/>
<reference evidence="12 13" key="1">
    <citation type="journal article" date="2016" name="Mol. Biol. Evol.">
        <title>Comparative Genomics of Early-Diverging Mushroom-Forming Fungi Provides Insights into the Origins of Lignocellulose Decay Capabilities.</title>
        <authorList>
            <person name="Nagy L.G."/>
            <person name="Riley R."/>
            <person name="Tritt A."/>
            <person name="Adam C."/>
            <person name="Daum C."/>
            <person name="Floudas D."/>
            <person name="Sun H."/>
            <person name="Yadav J.S."/>
            <person name="Pangilinan J."/>
            <person name="Larsson K.H."/>
            <person name="Matsuura K."/>
            <person name="Barry K."/>
            <person name="Labutti K."/>
            <person name="Kuo R."/>
            <person name="Ohm R.A."/>
            <person name="Bhattacharya S.S."/>
            <person name="Shirouzu T."/>
            <person name="Yoshinaga Y."/>
            <person name="Martin F.M."/>
            <person name="Grigoriev I.V."/>
            <person name="Hibbett D.S."/>
        </authorList>
    </citation>
    <scope>NUCLEOTIDE SEQUENCE [LARGE SCALE GENOMIC DNA]</scope>
    <source>
        <strain evidence="12 13">HHB12029</strain>
    </source>
</reference>
<keyword evidence="8 10" id="KW-0503">Monooxygenase</keyword>
<dbReference type="GO" id="GO:0020037">
    <property type="term" value="F:heme binding"/>
    <property type="evidence" value="ECO:0007669"/>
    <property type="project" value="InterPro"/>
</dbReference>
<comment type="pathway">
    <text evidence="2">Secondary metabolite biosynthesis.</text>
</comment>
<evidence type="ECO:0000256" key="1">
    <source>
        <dbReference type="ARBA" id="ARBA00001971"/>
    </source>
</evidence>
<comment type="similarity">
    <text evidence="3 10">Belongs to the cytochrome P450 family.</text>
</comment>
<evidence type="ECO:0000256" key="4">
    <source>
        <dbReference type="ARBA" id="ARBA00022617"/>
    </source>
</evidence>
<dbReference type="GO" id="GO:0004497">
    <property type="term" value="F:monooxygenase activity"/>
    <property type="evidence" value="ECO:0007669"/>
    <property type="project" value="UniProtKB-KW"/>
</dbReference>
<dbReference type="InterPro" id="IPR002401">
    <property type="entry name" value="Cyt_P450_E_grp-I"/>
</dbReference>
<dbReference type="InterPro" id="IPR017972">
    <property type="entry name" value="Cyt_P450_CS"/>
</dbReference>
<keyword evidence="4 9" id="KW-0349">Heme</keyword>
<sequence length="503" mass="56258">MAVIRDVAPLIAATVAALALSRYLYKRARRLPPPPGPPCRPFLGIDRKLLPRSEPWKTYAEWAKQYGPIFSFHILGQRIVILNSFEVASELLNKRASIYSDRPLKYMYDVLMGRRTAVFNISASDDRHRIYRRLLHGSLNVRAVQSYRHVQEDEARLFLQGVLANPKSFGEQVKRNAVAVIMRITYGYTIQDNDPFVSMIEESFRISSLGAAPGMWLVDFFPILRFVPSWFPGAGFKRQAKEWFKQLDTMSSAPLQWTKGEMVAGTATDSFASTHLSDANTVELHVQRCASGLYAGGADTIAGAMTTFFLVMCLHPDVQARARQEVDTVTGQDRLPTCGDLDRLPYLRQVMQEVLRWAPVAPLALPHSLTCDDEYMGYHLAKGATIYANLWGMFHDPSVYVHPDDFNPDRFSSTTDSPMPPDPLEWVFGFGKRVCPGLHFAQTSLMLNMASVLGTLNLTRPTDAGGRPTQPDISFTTGITSHPKPFLCTITPRVGAEKLLSVP</sequence>
<accession>A0A165PLD4</accession>
<dbReference type="PANTHER" id="PTHR46300:SF7">
    <property type="entry name" value="P450, PUTATIVE (EUROFUNG)-RELATED"/>
    <property type="match status" value="1"/>
</dbReference>
<evidence type="ECO:0000256" key="10">
    <source>
        <dbReference type="RuleBase" id="RU000461"/>
    </source>
</evidence>
<dbReference type="PRINTS" id="PR00463">
    <property type="entry name" value="EP450I"/>
</dbReference>
<evidence type="ECO:0000256" key="11">
    <source>
        <dbReference type="SAM" id="Phobius"/>
    </source>
</evidence>
<dbReference type="EMBL" id="KV425888">
    <property type="protein sequence ID" value="KZW02337.1"/>
    <property type="molecule type" value="Genomic_DNA"/>
</dbReference>
<dbReference type="Proteomes" id="UP000077266">
    <property type="component" value="Unassembled WGS sequence"/>
</dbReference>
<gene>
    <name evidence="12" type="ORF">EXIGLDRAFT_734482</name>
</gene>
<dbReference type="CDD" id="cd11065">
    <property type="entry name" value="CYP64-like"/>
    <property type="match status" value="1"/>
</dbReference>
<keyword evidence="11" id="KW-0812">Transmembrane</keyword>
<evidence type="ECO:0000256" key="8">
    <source>
        <dbReference type="ARBA" id="ARBA00023033"/>
    </source>
</evidence>
<feature type="transmembrane region" description="Helical" evidence="11">
    <location>
        <begin position="7"/>
        <end position="25"/>
    </location>
</feature>
<evidence type="ECO:0000313" key="13">
    <source>
        <dbReference type="Proteomes" id="UP000077266"/>
    </source>
</evidence>
<dbReference type="InterPro" id="IPR036396">
    <property type="entry name" value="Cyt_P450_sf"/>
</dbReference>
<dbReference type="AlphaFoldDB" id="A0A165PLD4"/>
<dbReference type="STRING" id="1314781.A0A165PLD4"/>
<comment type="cofactor">
    <cofactor evidence="1 9">
        <name>heme</name>
        <dbReference type="ChEBI" id="CHEBI:30413"/>
    </cofactor>
</comment>
<dbReference type="PANTHER" id="PTHR46300">
    <property type="entry name" value="P450, PUTATIVE (EUROFUNG)-RELATED-RELATED"/>
    <property type="match status" value="1"/>
</dbReference>
<keyword evidence="11" id="KW-0472">Membrane</keyword>
<organism evidence="12 13">
    <name type="scientific">Exidia glandulosa HHB12029</name>
    <dbReference type="NCBI Taxonomy" id="1314781"/>
    <lineage>
        <taxon>Eukaryota</taxon>
        <taxon>Fungi</taxon>
        <taxon>Dikarya</taxon>
        <taxon>Basidiomycota</taxon>
        <taxon>Agaricomycotina</taxon>
        <taxon>Agaricomycetes</taxon>
        <taxon>Auriculariales</taxon>
        <taxon>Exidiaceae</taxon>
        <taxon>Exidia</taxon>
    </lineage>
</organism>
<dbReference type="Pfam" id="PF00067">
    <property type="entry name" value="p450"/>
    <property type="match status" value="1"/>
</dbReference>
<dbReference type="GO" id="GO:0005506">
    <property type="term" value="F:iron ion binding"/>
    <property type="evidence" value="ECO:0007669"/>
    <property type="project" value="InterPro"/>
</dbReference>
<dbReference type="GO" id="GO:0016705">
    <property type="term" value="F:oxidoreductase activity, acting on paired donors, with incorporation or reduction of molecular oxygen"/>
    <property type="evidence" value="ECO:0007669"/>
    <property type="project" value="InterPro"/>
</dbReference>
<evidence type="ECO:0000256" key="9">
    <source>
        <dbReference type="PIRSR" id="PIRSR602401-1"/>
    </source>
</evidence>
<name>A0A165PLD4_EXIGL</name>
<evidence type="ECO:0000256" key="5">
    <source>
        <dbReference type="ARBA" id="ARBA00022723"/>
    </source>
</evidence>
<keyword evidence="13" id="KW-1185">Reference proteome</keyword>
<dbReference type="InterPro" id="IPR050364">
    <property type="entry name" value="Cytochrome_P450_fung"/>
</dbReference>
<evidence type="ECO:0000256" key="6">
    <source>
        <dbReference type="ARBA" id="ARBA00023002"/>
    </source>
</evidence>
<dbReference type="InterPro" id="IPR001128">
    <property type="entry name" value="Cyt_P450"/>
</dbReference>
<protein>
    <submittedName>
        <fullName evidence="12">Cytochrome P450</fullName>
    </submittedName>
</protein>
<keyword evidence="6 10" id="KW-0560">Oxidoreductase</keyword>
<evidence type="ECO:0000256" key="3">
    <source>
        <dbReference type="ARBA" id="ARBA00010617"/>
    </source>
</evidence>
<keyword evidence="5 9" id="KW-0479">Metal-binding</keyword>
<evidence type="ECO:0000256" key="7">
    <source>
        <dbReference type="ARBA" id="ARBA00023004"/>
    </source>
</evidence>
<evidence type="ECO:0000256" key="2">
    <source>
        <dbReference type="ARBA" id="ARBA00005179"/>
    </source>
</evidence>